<evidence type="ECO:0000313" key="3">
    <source>
        <dbReference type="Proteomes" id="UP001175228"/>
    </source>
</evidence>
<reference evidence="2" key="1">
    <citation type="submission" date="2023-06" db="EMBL/GenBank/DDBJ databases">
        <authorList>
            <consortium name="Lawrence Berkeley National Laboratory"/>
            <person name="Ahrendt S."/>
            <person name="Sahu N."/>
            <person name="Indic B."/>
            <person name="Wong-Bajracharya J."/>
            <person name="Merenyi Z."/>
            <person name="Ke H.-M."/>
            <person name="Monk M."/>
            <person name="Kocsube S."/>
            <person name="Drula E."/>
            <person name="Lipzen A."/>
            <person name="Balint B."/>
            <person name="Henrissat B."/>
            <person name="Andreopoulos B."/>
            <person name="Martin F.M."/>
            <person name="Harder C.B."/>
            <person name="Rigling D."/>
            <person name="Ford K.L."/>
            <person name="Foster G.D."/>
            <person name="Pangilinan J."/>
            <person name="Papanicolaou A."/>
            <person name="Barry K."/>
            <person name="LaButti K."/>
            <person name="Viragh M."/>
            <person name="Koriabine M."/>
            <person name="Yan M."/>
            <person name="Riley R."/>
            <person name="Champramary S."/>
            <person name="Plett K.L."/>
            <person name="Tsai I.J."/>
            <person name="Slot J."/>
            <person name="Sipos G."/>
            <person name="Plett J."/>
            <person name="Nagy L.G."/>
            <person name="Grigoriev I.V."/>
        </authorList>
    </citation>
    <scope>NUCLEOTIDE SEQUENCE</scope>
    <source>
        <strain evidence="2">HWK02</strain>
    </source>
</reference>
<dbReference type="SUPFAM" id="SSF57701">
    <property type="entry name" value="Zn2/Cys6 DNA-binding domain"/>
    <property type="match status" value="1"/>
</dbReference>
<protein>
    <recommendedName>
        <fullName evidence="1">Zn(2)-C6 fungal-type domain-containing protein</fullName>
    </recommendedName>
</protein>
<dbReference type="PANTHER" id="PTHR47784:SF5">
    <property type="entry name" value="STEROL UPTAKE CONTROL PROTEIN 2"/>
    <property type="match status" value="1"/>
</dbReference>
<dbReference type="GO" id="GO:0008270">
    <property type="term" value="F:zinc ion binding"/>
    <property type="evidence" value="ECO:0007669"/>
    <property type="project" value="InterPro"/>
</dbReference>
<dbReference type="SMART" id="SM00066">
    <property type="entry name" value="GAL4"/>
    <property type="match status" value="1"/>
</dbReference>
<organism evidence="2 3">
    <name type="scientific">Armillaria luteobubalina</name>
    <dbReference type="NCBI Taxonomy" id="153913"/>
    <lineage>
        <taxon>Eukaryota</taxon>
        <taxon>Fungi</taxon>
        <taxon>Dikarya</taxon>
        <taxon>Basidiomycota</taxon>
        <taxon>Agaricomycotina</taxon>
        <taxon>Agaricomycetes</taxon>
        <taxon>Agaricomycetidae</taxon>
        <taxon>Agaricales</taxon>
        <taxon>Marasmiineae</taxon>
        <taxon>Physalacriaceae</taxon>
        <taxon>Armillaria</taxon>
    </lineage>
</organism>
<dbReference type="Gene3D" id="4.10.240.10">
    <property type="entry name" value="Zn(2)-C6 fungal-type DNA-binding domain"/>
    <property type="match status" value="1"/>
</dbReference>
<evidence type="ECO:0000259" key="1">
    <source>
        <dbReference type="PROSITE" id="PS50048"/>
    </source>
</evidence>
<dbReference type="InterPro" id="IPR001138">
    <property type="entry name" value="Zn2Cys6_DnaBD"/>
</dbReference>
<dbReference type="PROSITE" id="PS50048">
    <property type="entry name" value="ZN2_CY6_FUNGAL_2"/>
    <property type="match status" value="1"/>
</dbReference>
<evidence type="ECO:0000313" key="2">
    <source>
        <dbReference type="EMBL" id="KAK0493559.1"/>
    </source>
</evidence>
<keyword evidence="3" id="KW-1185">Reference proteome</keyword>
<proteinExistence type="predicted"/>
<dbReference type="InterPro" id="IPR036864">
    <property type="entry name" value="Zn2-C6_fun-type_DNA-bd_sf"/>
</dbReference>
<gene>
    <name evidence="2" type="ORF">EDD18DRAFT_1289188</name>
</gene>
<dbReference type="Proteomes" id="UP001175228">
    <property type="component" value="Unassembled WGS sequence"/>
</dbReference>
<dbReference type="PROSITE" id="PS00463">
    <property type="entry name" value="ZN2_CY6_FUNGAL_1"/>
    <property type="match status" value="1"/>
</dbReference>
<dbReference type="InterPro" id="IPR053157">
    <property type="entry name" value="Sterol_Uptake_Regulator"/>
</dbReference>
<dbReference type="InterPro" id="IPR021858">
    <property type="entry name" value="Fun_TF"/>
</dbReference>
<dbReference type="PANTHER" id="PTHR47784">
    <property type="entry name" value="STEROL UPTAKE CONTROL PROTEIN 2"/>
    <property type="match status" value="1"/>
</dbReference>
<feature type="domain" description="Zn(2)-C6 fungal-type" evidence="1">
    <location>
        <begin position="13"/>
        <end position="43"/>
    </location>
</feature>
<name>A0AA39UQY9_9AGAR</name>
<dbReference type="Pfam" id="PF11951">
    <property type="entry name" value="Fungal_trans_2"/>
    <property type="match status" value="1"/>
</dbReference>
<dbReference type="Pfam" id="PF00172">
    <property type="entry name" value="Zn_clus"/>
    <property type="match status" value="1"/>
</dbReference>
<dbReference type="EMBL" id="JAUEPU010000024">
    <property type="protein sequence ID" value="KAK0493559.1"/>
    <property type="molecule type" value="Genomic_DNA"/>
</dbReference>
<dbReference type="CDD" id="cd00067">
    <property type="entry name" value="GAL4"/>
    <property type="match status" value="1"/>
</dbReference>
<sequence length="395" mass="44111">MAPIRPHRKSRKGCKICKQRKVKCDEEHPICKNCTKRGIECVWNDVNTLRHDSVLGASTYAVTGPTGNLPSTVSTWTSSSLDVLTLELIHHYATTTSHTLSFDPVATNAWKNVIPKLAFAPENRFLLYAVLAVSALHVYYTDPTAGRYAAAASTYHWQAKSGLHRAQVEGKEDTGAVFIALSLLAMYQFATSSVVSLSANNWNLTVHNITCEVAKIWPQLRAGVLRPLLDVMAPTIAPTREEPFSSSLSTLLSTALSSPDVEELHDVSVYDAYKESIRILEMSWIASYQSWSASGLWWALAPNRFFRLLAEEKPRALIILAHYCVMMKRMAQEGPWWAKKQWGIEAVKILSGLDARWTPLLGWLSSQLDEDQAINFADNDFMNWLSDVASLLNTP</sequence>
<accession>A0AA39UQY9</accession>
<comment type="caution">
    <text evidence="2">The sequence shown here is derived from an EMBL/GenBank/DDBJ whole genome shotgun (WGS) entry which is preliminary data.</text>
</comment>
<dbReference type="GO" id="GO:0001228">
    <property type="term" value="F:DNA-binding transcription activator activity, RNA polymerase II-specific"/>
    <property type="evidence" value="ECO:0007669"/>
    <property type="project" value="TreeGrafter"/>
</dbReference>
<dbReference type="AlphaFoldDB" id="A0AA39UQY9"/>